<dbReference type="PANTHER" id="PTHR42693:SF33">
    <property type="entry name" value="ARYLSULFATASE"/>
    <property type="match status" value="1"/>
</dbReference>
<evidence type="ECO:0000256" key="4">
    <source>
        <dbReference type="ARBA" id="ARBA00022837"/>
    </source>
</evidence>
<evidence type="ECO:0000259" key="5">
    <source>
        <dbReference type="Pfam" id="PF00884"/>
    </source>
</evidence>
<name>A0A9P4YUD3_9HYPO</name>
<dbReference type="InterPro" id="IPR017850">
    <property type="entry name" value="Alkaline_phosphatase_core_sf"/>
</dbReference>
<dbReference type="InterPro" id="IPR050738">
    <property type="entry name" value="Sulfatase"/>
</dbReference>
<gene>
    <name evidence="6" type="ORF">GMORB2_1698</name>
</gene>
<dbReference type="SUPFAM" id="SSF53649">
    <property type="entry name" value="Alkaline phosphatase-like"/>
    <property type="match status" value="1"/>
</dbReference>
<dbReference type="InterPro" id="IPR000917">
    <property type="entry name" value="Sulfatase_N"/>
</dbReference>
<dbReference type="Pfam" id="PF00884">
    <property type="entry name" value="Sulfatase"/>
    <property type="match status" value="1"/>
</dbReference>
<dbReference type="GO" id="GO:0046872">
    <property type="term" value="F:metal ion binding"/>
    <property type="evidence" value="ECO:0007669"/>
    <property type="project" value="UniProtKB-KW"/>
</dbReference>
<dbReference type="Gene3D" id="3.30.1120.10">
    <property type="match status" value="1"/>
</dbReference>
<dbReference type="EMBL" id="JAANYQ010000011">
    <property type="protein sequence ID" value="KAF4121858.1"/>
    <property type="molecule type" value="Genomic_DNA"/>
</dbReference>
<dbReference type="OrthoDB" id="103349at2759"/>
<dbReference type="Proteomes" id="UP000749293">
    <property type="component" value="Unassembled WGS sequence"/>
</dbReference>
<evidence type="ECO:0000256" key="2">
    <source>
        <dbReference type="ARBA" id="ARBA00022723"/>
    </source>
</evidence>
<evidence type="ECO:0000256" key="1">
    <source>
        <dbReference type="ARBA" id="ARBA00008779"/>
    </source>
</evidence>
<proteinExistence type="inferred from homology"/>
<dbReference type="GO" id="GO:0004065">
    <property type="term" value="F:arylsulfatase activity"/>
    <property type="evidence" value="ECO:0007669"/>
    <property type="project" value="TreeGrafter"/>
</dbReference>
<dbReference type="GeneID" id="55967928"/>
<protein>
    <submittedName>
        <fullName evidence="6">Arylsulfatase</fullName>
    </submittedName>
</protein>
<keyword evidence="7" id="KW-1185">Reference proteome</keyword>
<keyword evidence="2" id="KW-0479">Metal-binding</keyword>
<sequence length="548" mass="61420">MGRRPNFLIIVADDLGFSDIGAFGGEIKTPNLDSLAADGLRFTDYHVAAACSPTRSMLLSGTDNHIAGIGTMAESIQDFQKDQPGYEGYLNDRVAALPELLRDAGYYTLMSGKWHLGLTPDRYPSKRGFDRSFSLLPGAANHYGWEPQVDDRNAMPSILKSTPVFYVEDDSTVKPSELGPDFYSSEAFTTKLLQYLGERSDEQREQPFFAYLPYSAPHWPLQAPEEDRLDYRGVYDDGPDVLRQQRLARLRELGLIPAHAKPHHVVVPPVDRPLSREWESLTEEEKKVSSRTMEVYAAMVQHMDGQIGRVLSYLRSTDELDSTVVLFMSDNGAEGLLMEAYPLVEGDIFDFIDRYYDNSLDNIGRGNSYVWYGPRWASAATAPSRLYKSFATEGGIRVPLILRYPPLTQTRPDGIEHGFATVMDIAPTLLELAGTHHPGTKYRSREVAPIRGKSWVPYLKDPEGEGHIHGEDTVTGWELFNRQALRMGKWKAVNMPAPYGTGSWELYDLDADPGETHDLASTSPDKLEELLTHWGEYARDVGIAVKAF</sequence>
<feature type="domain" description="Sulfatase N-terminal" evidence="5">
    <location>
        <begin position="5"/>
        <end position="434"/>
    </location>
</feature>
<dbReference type="InterPro" id="IPR024607">
    <property type="entry name" value="Sulfatase_CS"/>
</dbReference>
<evidence type="ECO:0000256" key="3">
    <source>
        <dbReference type="ARBA" id="ARBA00022801"/>
    </source>
</evidence>
<reference evidence="6" key="1">
    <citation type="submission" date="2020-03" db="EMBL/GenBank/DDBJ databases">
        <title>Site-based positive gene gene selection in Geosmithia morbida across the United States reveals a broad range of putative effectors and factors for local host and environmental adapation.</title>
        <authorList>
            <person name="Onufrak A."/>
            <person name="Murdoch R.W."/>
            <person name="Gazis R."/>
            <person name="Huff M."/>
            <person name="Staton M."/>
            <person name="Klingeman W."/>
            <person name="Hadziabdic D."/>
        </authorList>
    </citation>
    <scope>NUCLEOTIDE SEQUENCE</scope>
    <source>
        <strain evidence="6">1262</strain>
    </source>
</reference>
<comment type="caution">
    <text evidence="6">The sequence shown here is derived from an EMBL/GenBank/DDBJ whole genome shotgun (WGS) entry which is preliminary data.</text>
</comment>
<organism evidence="6 7">
    <name type="scientific">Geosmithia morbida</name>
    <dbReference type="NCBI Taxonomy" id="1094350"/>
    <lineage>
        <taxon>Eukaryota</taxon>
        <taxon>Fungi</taxon>
        <taxon>Dikarya</taxon>
        <taxon>Ascomycota</taxon>
        <taxon>Pezizomycotina</taxon>
        <taxon>Sordariomycetes</taxon>
        <taxon>Hypocreomycetidae</taxon>
        <taxon>Hypocreales</taxon>
        <taxon>Bionectriaceae</taxon>
        <taxon>Geosmithia</taxon>
    </lineage>
</organism>
<dbReference type="AlphaFoldDB" id="A0A9P4YUD3"/>
<dbReference type="RefSeq" id="XP_035320510.1">
    <property type="nucleotide sequence ID" value="XM_035463679.1"/>
</dbReference>
<dbReference type="PANTHER" id="PTHR42693">
    <property type="entry name" value="ARYLSULFATASE FAMILY MEMBER"/>
    <property type="match status" value="1"/>
</dbReference>
<evidence type="ECO:0000313" key="7">
    <source>
        <dbReference type="Proteomes" id="UP000749293"/>
    </source>
</evidence>
<keyword evidence="4" id="KW-0106">Calcium</keyword>
<evidence type="ECO:0000313" key="6">
    <source>
        <dbReference type="EMBL" id="KAF4121858.1"/>
    </source>
</evidence>
<accession>A0A9P4YUD3</accession>
<dbReference type="Gene3D" id="3.40.720.10">
    <property type="entry name" value="Alkaline Phosphatase, subunit A"/>
    <property type="match status" value="1"/>
</dbReference>
<dbReference type="PROSITE" id="PS00149">
    <property type="entry name" value="SULFATASE_2"/>
    <property type="match status" value="1"/>
</dbReference>
<keyword evidence="3" id="KW-0378">Hydrolase</keyword>
<dbReference type="CDD" id="cd16025">
    <property type="entry name" value="PAS_like"/>
    <property type="match status" value="1"/>
</dbReference>
<comment type="similarity">
    <text evidence="1">Belongs to the sulfatase family.</text>
</comment>